<evidence type="ECO:0000313" key="1">
    <source>
        <dbReference type="EMBL" id="MCF2501677.1"/>
    </source>
</evidence>
<dbReference type="Proteomes" id="UP001139411">
    <property type="component" value="Unassembled WGS sequence"/>
</dbReference>
<name>A0A9X1QJY4_9BACT</name>
<sequence>MSSEKSLETVFVLYSEEDETQAPVAAFSDKEQNLAYWLAGKLNRFIEGGVAVKEMPSKQCLIPIDLHVININREHIPYNISLDQHGNLFEKWDILGFTLDEPILEDQIKHVSAMWQEATLNPDKQWGFGGTYWASTPERAIEKAKSQLDKVLKELGSTKRNN</sequence>
<gene>
    <name evidence="1" type="ORF">L0661_25390</name>
</gene>
<evidence type="ECO:0000313" key="2">
    <source>
        <dbReference type="Proteomes" id="UP001139411"/>
    </source>
</evidence>
<dbReference type="RefSeq" id="WP_235179776.1">
    <property type="nucleotide sequence ID" value="NZ_JAKFFV010000026.1"/>
</dbReference>
<comment type="caution">
    <text evidence="1">The sequence shown here is derived from an EMBL/GenBank/DDBJ whole genome shotgun (WGS) entry which is preliminary data.</text>
</comment>
<organism evidence="1 2">
    <name type="scientific">Dyadobacter chenhuakuii</name>
    <dbReference type="NCBI Taxonomy" id="2909339"/>
    <lineage>
        <taxon>Bacteria</taxon>
        <taxon>Pseudomonadati</taxon>
        <taxon>Bacteroidota</taxon>
        <taxon>Cytophagia</taxon>
        <taxon>Cytophagales</taxon>
        <taxon>Spirosomataceae</taxon>
        <taxon>Dyadobacter</taxon>
    </lineage>
</organism>
<reference evidence="1" key="1">
    <citation type="submission" date="2022-01" db="EMBL/GenBank/DDBJ databases">
        <title>Novel species in genus Dyadobacter.</title>
        <authorList>
            <person name="Ma C."/>
        </authorList>
    </citation>
    <scope>NUCLEOTIDE SEQUENCE</scope>
    <source>
        <strain evidence="1">CY357</strain>
    </source>
</reference>
<accession>A0A9X1QJY4</accession>
<dbReference type="AlphaFoldDB" id="A0A9X1QJY4"/>
<proteinExistence type="predicted"/>
<protein>
    <submittedName>
        <fullName evidence="1">Uncharacterized protein</fullName>
    </submittedName>
</protein>
<dbReference type="EMBL" id="JAKFFV010000026">
    <property type="protein sequence ID" value="MCF2501677.1"/>
    <property type="molecule type" value="Genomic_DNA"/>
</dbReference>